<dbReference type="EMBL" id="JACHGJ010000021">
    <property type="protein sequence ID" value="MBB6482730.1"/>
    <property type="molecule type" value="Genomic_DNA"/>
</dbReference>
<keyword evidence="1" id="KW-0472">Membrane</keyword>
<name>A0A841RIA4_9SPIO</name>
<evidence type="ECO:0000313" key="2">
    <source>
        <dbReference type="EMBL" id="MBB6482730.1"/>
    </source>
</evidence>
<comment type="caution">
    <text evidence="2">The sequence shown here is derived from an EMBL/GenBank/DDBJ whole genome shotgun (WGS) entry which is preliminary data.</text>
</comment>
<keyword evidence="1" id="KW-0812">Transmembrane</keyword>
<feature type="transmembrane region" description="Helical" evidence="1">
    <location>
        <begin position="66"/>
        <end position="85"/>
    </location>
</feature>
<reference evidence="2 3" key="1">
    <citation type="submission" date="2020-08" db="EMBL/GenBank/DDBJ databases">
        <title>Genomic Encyclopedia of Type Strains, Phase IV (KMG-IV): sequencing the most valuable type-strain genomes for metagenomic binning, comparative biology and taxonomic classification.</title>
        <authorList>
            <person name="Goeker M."/>
        </authorList>
    </citation>
    <scope>NUCLEOTIDE SEQUENCE [LARGE SCALE GENOMIC DNA]</scope>
    <source>
        <strain evidence="2 3">DSM 2461</strain>
    </source>
</reference>
<dbReference type="RefSeq" id="WP_184748965.1">
    <property type="nucleotide sequence ID" value="NZ_JACHGJ010000021.1"/>
</dbReference>
<organism evidence="2 3">
    <name type="scientific">Spirochaeta isovalerica</name>
    <dbReference type="NCBI Taxonomy" id="150"/>
    <lineage>
        <taxon>Bacteria</taxon>
        <taxon>Pseudomonadati</taxon>
        <taxon>Spirochaetota</taxon>
        <taxon>Spirochaetia</taxon>
        <taxon>Spirochaetales</taxon>
        <taxon>Spirochaetaceae</taxon>
        <taxon>Spirochaeta</taxon>
    </lineage>
</organism>
<proteinExistence type="predicted"/>
<keyword evidence="3" id="KW-1185">Reference proteome</keyword>
<dbReference type="AlphaFoldDB" id="A0A841RIA4"/>
<protein>
    <submittedName>
        <fullName evidence="2">Uncharacterized protein</fullName>
    </submittedName>
</protein>
<dbReference type="Proteomes" id="UP000587760">
    <property type="component" value="Unassembled WGS sequence"/>
</dbReference>
<feature type="transmembrane region" description="Helical" evidence="1">
    <location>
        <begin position="20"/>
        <end position="38"/>
    </location>
</feature>
<evidence type="ECO:0000256" key="1">
    <source>
        <dbReference type="SAM" id="Phobius"/>
    </source>
</evidence>
<evidence type="ECO:0000313" key="3">
    <source>
        <dbReference type="Proteomes" id="UP000587760"/>
    </source>
</evidence>
<keyword evidence="1" id="KW-1133">Transmembrane helix</keyword>
<gene>
    <name evidence="2" type="ORF">HNR50_004435</name>
</gene>
<sequence length="186" mass="21152">MDFVEVWHIGTQNIDTGEFMGFIYIGLAFIVLESVALLSRKIWGSNSFLFNFINAFSRPQYPNSKIFLLIGGILILFGIGNYFVINTNLSRMSKYLDHPAIKVIEGTINVQFEQPESGHAGGDIIQIDKYIFKINYFSSTLYYHNSIAHKGILTSGKYLKIYVLPSNEDEKHNFGAGKILKIEERI</sequence>
<accession>A0A841RIA4</accession>